<sequence length="305" mass="34660">MKSKLFVLTRILNNKACLKALFSVVWLPALLSANAGESAISPQLTQYLSEQIETEQFASVEDFLSQHSPELQEQLVYSSLALLNEQQHVPSRKSKDWLMGLAAQQPKVRSVNVMDGFEVVKPKFDYPAQARKLLYNRRSAQRAQDYQHRLLEGNFNWGSVFNPNNPELFAQQSDLILALRELPAQQLVTTWYGLDDNLYFPDNQVATAFAKQINSPSLHVQILALPIDQNSIDLLEWLRTTQEPDSALSILESGLKNRELRYYTYWHIGALGASYPPAAKFLLDKYRNSSDSELVGIVMQELQSL</sequence>
<dbReference type="EMBL" id="RAQO01000001">
    <property type="protein sequence ID" value="RKF22105.1"/>
    <property type="molecule type" value="Genomic_DNA"/>
</dbReference>
<name>A0A420EN00_9ALTE</name>
<evidence type="ECO:0000256" key="1">
    <source>
        <dbReference type="SAM" id="SignalP"/>
    </source>
</evidence>
<evidence type="ECO:0000313" key="3">
    <source>
        <dbReference type="Proteomes" id="UP000286482"/>
    </source>
</evidence>
<reference evidence="2 3" key="1">
    <citation type="submission" date="2018-09" db="EMBL/GenBank/DDBJ databases">
        <authorList>
            <person name="Wang Z."/>
        </authorList>
    </citation>
    <scope>NUCLEOTIDE SEQUENCE [LARGE SCALE GENOMIC DNA]</scope>
    <source>
        <strain evidence="2 3">ALS 81</strain>
    </source>
</reference>
<evidence type="ECO:0008006" key="4">
    <source>
        <dbReference type="Google" id="ProtNLM"/>
    </source>
</evidence>
<organism evidence="2 3">
    <name type="scientific">Alginatibacterium sediminis</name>
    <dbReference type="NCBI Taxonomy" id="2164068"/>
    <lineage>
        <taxon>Bacteria</taxon>
        <taxon>Pseudomonadati</taxon>
        <taxon>Pseudomonadota</taxon>
        <taxon>Gammaproteobacteria</taxon>
        <taxon>Alteromonadales</taxon>
        <taxon>Alteromonadaceae</taxon>
        <taxon>Alginatibacterium</taxon>
    </lineage>
</organism>
<feature type="chain" id="PRO_5019004348" description="HEAT repeat domain-containing protein" evidence="1">
    <location>
        <begin position="36"/>
        <end position="305"/>
    </location>
</feature>
<protein>
    <recommendedName>
        <fullName evidence="4">HEAT repeat domain-containing protein</fullName>
    </recommendedName>
</protein>
<feature type="signal peptide" evidence="1">
    <location>
        <begin position="1"/>
        <end position="35"/>
    </location>
</feature>
<dbReference type="AlphaFoldDB" id="A0A420EN00"/>
<dbReference type="RefSeq" id="WP_147394973.1">
    <property type="nucleotide sequence ID" value="NZ_RAQO01000001.1"/>
</dbReference>
<keyword evidence="1" id="KW-0732">Signal</keyword>
<gene>
    <name evidence="2" type="ORF">DBZ36_00205</name>
</gene>
<keyword evidence="3" id="KW-1185">Reference proteome</keyword>
<comment type="caution">
    <text evidence="2">The sequence shown here is derived from an EMBL/GenBank/DDBJ whole genome shotgun (WGS) entry which is preliminary data.</text>
</comment>
<dbReference type="OrthoDB" id="5825090at2"/>
<proteinExistence type="predicted"/>
<dbReference type="Proteomes" id="UP000286482">
    <property type="component" value="Unassembled WGS sequence"/>
</dbReference>
<evidence type="ECO:0000313" key="2">
    <source>
        <dbReference type="EMBL" id="RKF22105.1"/>
    </source>
</evidence>
<accession>A0A420EN00</accession>